<dbReference type="EMBL" id="HBUF01680270">
    <property type="protein sequence ID" value="CAG6792210.1"/>
    <property type="molecule type" value="Transcribed_RNA"/>
</dbReference>
<accession>A0A8D9BXT9</accession>
<sequence>MWYQVLGRRVGVTSFRRRHTHICHVDKPHLTMLCAQRPTPVLKRFRHLHVGKGRLDPFEISSFNSNGGSGIFKFQTSTLLIPGVTWISLVVAVKLFLDLNLLSGGW</sequence>
<protein>
    <submittedName>
        <fullName evidence="1">Uncharacterized protein</fullName>
    </submittedName>
</protein>
<dbReference type="AlphaFoldDB" id="A0A8D9BXT9"/>
<proteinExistence type="predicted"/>
<evidence type="ECO:0000313" key="1">
    <source>
        <dbReference type="EMBL" id="CAG6792211.1"/>
    </source>
</evidence>
<name>A0A8D9BXT9_9HEMI</name>
<organism evidence="1">
    <name type="scientific">Cacopsylla melanoneura</name>
    <dbReference type="NCBI Taxonomy" id="428564"/>
    <lineage>
        <taxon>Eukaryota</taxon>
        <taxon>Metazoa</taxon>
        <taxon>Ecdysozoa</taxon>
        <taxon>Arthropoda</taxon>
        <taxon>Hexapoda</taxon>
        <taxon>Insecta</taxon>
        <taxon>Pterygota</taxon>
        <taxon>Neoptera</taxon>
        <taxon>Paraneoptera</taxon>
        <taxon>Hemiptera</taxon>
        <taxon>Sternorrhyncha</taxon>
        <taxon>Psylloidea</taxon>
        <taxon>Psyllidae</taxon>
        <taxon>Psyllinae</taxon>
        <taxon>Cacopsylla</taxon>
    </lineage>
</organism>
<reference evidence="1" key="1">
    <citation type="submission" date="2021-05" db="EMBL/GenBank/DDBJ databases">
        <authorList>
            <person name="Alioto T."/>
            <person name="Alioto T."/>
            <person name="Gomez Garrido J."/>
        </authorList>
    </citation>
    <scope>NUCLEOTIDE SEQUENCE</scope>
</reference>
<dbReference type="EMBL" id="HBUF01680269">
    <property type="protein sequence ID" value="CAG6792209.1"/>
    <property type="molecule type" value="Transcribed_RNA"/>
</dbReference>
<dbReference type="EMBL" id="HBUF01680271">
    <property type="protein sequence ID" value="CAG6792211.1"/>
    <property type="molecule type" value="Transcribed_RNA"/>
</dbReference>